<gene>
    <name evidence="1" type="ORF">EPI10_020289</name>
</gene>
<dbReference type="PANTHER" id="PTHR46148:SF44">
    <property type="entry name" value="GAG-POL POLYPROTEIN"/>
    <property type="match status" value="1"/>
</dbReference>
<dbReference type="InterPro" id="IPR036397">
    <property type="entry name" value="RNaseH_sf"/>
</dbReference>
<evidence type="ECO:0000313" key="2">
    <source>
        <dbReference type="Proteomes" id="UP000325315"/>
    </source>
</evidence>
<dbReference type="Gene3D" id="3.30.420.10">
    <property type="entry name" value="Ribonuclease H-like superfamily/Ribonuclease H"/>
    <property type="match status" value="1"/>
</dbReference>
<dbReference type="AlphaFoldDB" id="A0A5B6WF67"/>
<dbReference type="OrthoDB" id="996762at2759"/>
<dbReference type="EMBL" id="SMMG02000003">
    <property type="protein sequence ID" value="KAA3479807.1"/>
    <property type="molecule type" value="Genomic_DNA"/>
</dbReference>
<protein>
    <submittedName>
        <fullName evidence="1">DNA/RNA polymerases superfamily protein</fullName>
    </submittedName>
</protein>
<keyword evidence="2" id="KW-1185">Reference proteome</keyword>
<proteinExistence type="predicted"/>
<sequence length="143" mass="16506">MLRFCVLKFEGSWEKYLPLVEFTYNKSFQSSIKMAPCKALYGRKCRTPLANLKRKEIEFQVGDKVFLKVSPWKKILRFGHKGKLSPRFIVPHENMASGISVSFADRVGKDSQCISFHVLILRHPSHVVSLTEVEIRPDMTYGE</sequence>
<dbReference type="Proteomes" id="UP000325315">
    <property type="component" value="Unassembled WGS sequence"/>
</dbReference>
<evidence type="ECO:0000313" key="1">
    <source>
        <dbReference type="EMBL" id="KAA3479807.1"/>
    </source>
</evidence>
<organism evidence="1 2">
    <name type="scientific">Gossypium australe</name>
    <dbReference type="NCBI Taxonomy" id="47621"/>
    <lineage>
        <taxon>Eukaryota</taxon>
        <taxon>Viridiplantae</taxon>
        <taxon>Streptophyta</taxon>
        <taxon>Embryophyta</taxon>
        <taxon>Tracheophyta</taxon>
        <taxon>Spermatophyta</taxon>
        <taxon>Magnoliopsida</taxon>
        <taxon>eudicotyledons</taxon>
        <taxon>Gunneridae</taxon>
        <taxon>Pentapetalae</taxon>
        <taxon>rosids</taxon>
        <taxon>malvids</taxon>
        <taxon>Malvales</taxon>
        <taxon>Malvaceae</taxon>
        <taxon>Malvoideae</taxon>
        <taxon>Gossypium</taxon>
    </lineage>
</organism>
<accession>A0A5B6WF67</accession>
<name>A0A5B6WF67_9ROSI</name>
<dbReference type="GO" id="GO:0003676">
    <property type="term" value="F:nucleic acid binding"/>
    <property type="evidence" value="ECO:0007669"/>
    <property type="project" value="InterPro"/>
</dbReference>
<reference evidence="2" key="1">
    <citation type="journal article" date="2019" name="Plant Biotechnol. J.">
        <title>Genome sequencing of the Australian wild diploid species Gossypium australe highlights disease resistance and delayed gland morphogenesis.</title>
        <authorList>
            <person name="Cai Y."/>
            <person name="Cai X."/>
            <person name="Wang Q."/>
            <person name="Wang P."/>
            <person name="Zhang Y."/>
            <person name="Cai C."/>
            <person name="Xu Y."/>
            <person name="Wang K."/>
            <person name="Zhou Z."/>
            <person name="Wang C."/>
            <person name="Geng S."/>
            <person name="Li B."/>
            <person name="Dong Q."/>
            <person name="Hou Y."/>
            <person name="Wang H."/>
            <person name="Ai P."/>
            <person name="Liu Z."/>
            <person name="Yi F."/>
            <person name="Sun M."/>
            <person name="An G."/>
            <person name="Cheng J."/>
            <person name="Zhang Y."/>
            <person name="Shi Q."/>
            <person name="Xie Y."/>
            <person name="Shi X."/>
            <person name="Chang Y."/>
            <person name="Huang F."/>
            <person name="Chen Y."/>
            <person name="Hong S."/>
            <person name="Mi L."/>
            <person name="Sun Q."/>
            <person name="Zhang L."/>
            <person name="Zhou B."/>
            <person name="Peng R."/>
            <person name="Zhang X."/>
            <person name="Liu F."/>
        </authorList>
    </citation>
    <scope>NUCLEOTIDE SEQUENCE [LARGE SCALE GENOMIC DNA]</scope>
    <source>
        <strain evidence="2">cv. PA1801</strain>
    </source>
</reference>
<dbReference type="PANTHER" id="PTHR46148">
    <property type="entry name" value="CHROMO DOMAIN-CONTAINING PROTEIN"/>
    <property type="match status" value="1"/>
</dbReference>
<comment type="caution">
    <text evidence="1">The sequence shown here is derived from an EMBL/GenBank/DDBJ whole genome shotgun (WGS) entry which is preliminary data.</text>
</comment>